<dbReference type="PANTHER" id="PTHR34478">
    <property type="entry name" value="PROTEIN LEMA"/>
    <property type="match status" value="1"/>
</dbReference>
<dbReference type="Pfam" id="PF04011">
    <property type="entry name" value="LemA"/>
    <property type="match status" value="1"/>
</dbReference>
<dbReference type="EMBL" id="QFYQ01000001">
    <property type="protein sequence ID" value="RAK56156.1"/>
    <property type="molecule type" value="Genomic_DNA"/>
</dbReference>
<evidence type="ECO:0000256" key="6">
    <source>
        <dbReference type="SAM" id="MobiDB-lite"/>
    </source>
</evidence>
<name>A0A328AQZ1_9CAUL</name>
<evidence type="ECO:0000313" key="8">
    <source>
        <dbReference type="Proteomes" id="UP000249254"/>
    </source>
</evidence>
<keyword evidence="3" id="KW-0812">Transmembrane</keyword>
<dbReference type="InterPro" id="IPR023353">
    <property type="entry name" value="LemA-like_dom_sf"/>
</dbReference>
<evidence type="ECO:0000256" key="1">
    <source>
        <dbReference type="ARBA" id="ARBA00004167"/>
    </source>
</evidence>
<reference evidence="8" key="1">
    <citation type="submission" date="2018-05" db="EMBL/GenBank/DDBJ databases">
        <authorList>
            <person name="Li X."/>
        </authorList>
    </citation>
    <scope>NUCLEOTIDE SEQUENCE [LARGE SCALE GENOMIC DNA]</scope>
    <source>
        <strain evidence="8">LX32</strain>
    </source>
</reference>
<evidence type="ECO:0000256" key="4">
    <source>
        <dbReference type="ARBA" id="ARBA00022989"/>
    </source>
</evidence>
<comment type="similarity">
    <text evidence="2">Belongs to the LemA family.</text>
</comment>
<feature type="compositionally biased region" description="Pro residues" evidence="6">
    <location>
        <begin position="221"/>
        <end position="236"/>
    </location>
</feature>
<organism evidence="7 8">
    <name type="scientific">Phenylobacterium soli</name>
    <dbReference type="NCBI Taxonomy" id="2170551"/>
    <lineage>
        <taxon>Bacteria</taxon>
        <taxon>Pseudomonadati</taxon>
        <taxon>Pseudomonadota</taxon>
        <taxon>Alphaproteobacteria</taxon>
        <taxon>Caulobacterales</taxon>
        <taxon>Caulobacteraceae</taxon>
        <taxon>Phenylobacterium</taxon>
    </lineage>
</organism>
<protein>
    <submittedName>
        <fullName evidence="7">LemA family protein</fullName>
    </submittedName>
</protein>
<gene>
    <name evidence="7" type="ORF">DJ017_00535</name>
</gene>
<evidence type="ECO:0000256" key="3">
    <source>
        <dbReference type="ARBA" id="ARBA00022692"/>
    </source>
</evidence>
<keyword evidence="4" id="KW-1133">Transmembrane helix</keyword>
<dbReference type="InterPro" id="IPR007156">
    <property type="entry name" value="MamQ_LemA"/>
</dbReference>
<dbReference type="Proteomes" id="UP000249254">
    <property type="component" value="Unassembled WGS sequence"/>
</dbReference>
<dbReference type="AlphaFoldDB" id="A0A328AQZ1"/>
<dbReference type="Gene3D" id="1.20.1440.20">
    <property type="entry name" value="LemA-like domain"/>
    <property type="match status" value="1"/>
</dbReference>
<evidence type="ECO:0000256" key="2">
    <source>
        <dbReference type="ARBA" id="ARBA00008854"/>
    </source>
</evidence>
<evidence type="ECO:0000256" key="5">
    <source>
        <dbReference type="ARBA" id="ARBA00023136"/>
    </source>
</evidence>
<dbReference type="PANTHER" id="PTHR34478:SF2">
    <property type="entry name" value="MEMBRANE PROTEIN"/>
    <property type="match status" value="1"/>
</dbReference>
<dbReference type="GO" id="GO:0016020">
    <property type="term" value="C:membrane"/>
    <property type="evidence" value="ECO:0007669"/>
    <property type="project" value="UniProtKB-SubCell"/>
</dbReference>
<proteinExistence type="inferred from homology"/>
<evidence type="ECO:0000313" key="7">
    <source>
        <dbReference type="EMBL" id="RAK56156.1"/>
    </source>
</evidence>
<feature type="region of interest" description="Disordered" evidence="6">
    <location>
        <begin position="193"/>
        <end position="236"/>
    </location>
</feature>
<comment type="caution">
    <text evidence="7">The sequence shown here is derived from an EMBL/GenBank/DDBJ whole genome shotgun (WGS) entry which is preliminary data.</text>
</comment>
<comment type="subcellular location">
    <subcellularLocation>
        <location evidence="1">Membrane</location>
        <topology evidence="1">Single-pass membrane protein</topology>
    </subcellularLocation>
</comment>
<sequence>MTTLRHRISRAALIVLAPLIVAGCGINTIPTKEERAKAQWAEVQNQYQRRADLIPNLVNTVKGYAAQEKSVLVEVTEARASATQVKVDASTITNPAAFQQYEQAQDRLSGVLGRLMMIQERYPDLKSNENFMALQSQLEGTENRIAISRRDYNEAVRDYNTTLRTFPQVFWAKTMYSSSKPMMLFSATASAQSAPTVSFDTTPPPAPSGTVPAQPQAGAPAPAPQALPPGQAPASK</sequence>
<keyword evidence="8" id="KW-1185">Reference proteome</keyword>
<accession>A0A328AQZ1</accession>
<dbReference type="SUPFAM" id="SSF140478">
    <property type="entry name" value="LemA-like"/>
    <property type="match status" value="1"/>
</dbReference>
<dbReference type="PROSITE" id="PS51257">
    <property type="entry name" value="PROKAR_LIPOPROTEIN"/>
    <property type="match status" value="1"/>
</dbReference>
<dbReference type="RefSeq" id="WP_111529903.1">
    <property type="nucleotide sequence ID" value="NZ_JBHRSG010000001.1"/>
</dbReference>
<keyword evidence="5" id="KW-0472">Membrane</keyword>
<dbReference type="OrthoDB" id="9804152at2"/>